<protein>
    <submittedName>
        <fullName evidence="9">Laminin EGF-like protein</fullName>
    </submittedName>
</protein>
<dbReference type="PROSITE" id="PS01248">
    <property type="entry name" value="EGF_LAM_1"/>
    <property type="match status" value="1"/>
</dbReference>
<name>A0A0B1TL47_OESDE</name>
<evidence type="ECO:0000259" key="8">
    <source>
        <dbReference type="PROSITE" id="PS50027"/>
    </source>
</evidence>
<dbReference type="InterPro" id="IPR002049">
    <property type="entry name" value="LE_dom"/>
</dbReference>
<evidence type="ECO:0000256" key="3">
    <source>
        <dbReference type="ARBA" id="ARBA00023157"/>
    </source>
</evidence>
<evidence type="ECO:0000256" key="1">
    <source>
        <dbReference type="ARBA" id="ARBA00022729"/>
    </source>
</evidence>
<dbReference type="PANTHER" id="PTHR10574">
    <property type="entry name" value="NETRIN/LAMININ-RELATED"/>
    <property type="match status" value="1"/>
</dbReference>
<reference evidence="9 10" key="1">
    <citation type="submission" date="2014-03" db="EMBL/GenBank/DDBJ databases">
        <title>Draft genome of the hookworm Oesophagostomum dentatum.</title>
        <authorList>
            <person name="Mitreva M."/>
        </authorList>
    </citation>
    <scope>NUCLEOTIDE SEQUENCE [LARGE SCALE GENOMIC DNA]</scope>
    <source>
        <strain evidence="9 10">OD-Hann</strain>
    </source>
</reference>
<dbReference type="PANTHER" id="PTHR10574:SF444">
    <property type="entry name" value="BASEMENT MEMBRANE-SPECIFIC HEPARAN SULFATE PROTEOGLYCAN CORE PROTEIN"/>
    <property type="match status" value="1"/>
</dbReference>
<keyword evidence="5 6" id="KW-0424">Laminin EGF-like domain</keyword>
<evidence type="ECO:0000256" key="7">
    <source>
        <dbReference type="SAM" id="MobiDB-lite"/>
    </source>
</evidence>
<keyword evidence="4" id="KW-0325">Glycoprotein</keyword>
<evidence type="ECO:0000256" key="4">
    <source>
        <dbReference type="ARBA" id="ARBA00023180"/>
    </source>
</evidence>
<accession>A0A0B1TL47</accession>
<comment type="caution">
    <text evidence="6">Lacks conserved residue(s) required for the propagation of feature annotation.</text>
</comment>
<dbReference type="Gene3D" id="2.10.25.10">
    <property type="entry name" value="Laminin"/>
    <property type="match status" value="1"/>
</dbReference>
<dbReference type="InterPro" id="IPR050440">
    <property type="entry name" value="Laminin/Netrin_ECM"/>
</dbReference>
<feature type="compositionally biased region" description="Basic and acidic residues" evidence="7">
    <location>
        <begin position="116"/>
        <end position="152"/>
    </location>
</feature>
<evidence type="ECO:0000313" key="9">
    <source>
        <dbReference type="EMBL" id="KHJ97979.1"/>
    </source>
</evidence>
<feature type="disulfide bond" evidence="6">
    <location>
        <begin position="45"/>
        <end position="54"/>
    </location>
</feature>
<feature type="compositionally biased region" description="Basic and acidic residues" evidence="7">
    <location>
        <begin position="185"/>
        <end position="196"/>
    </location>
</feature>
<dbReference type="OrthoDB" id="5985440at2759"/>
<dbReference type="FunFam" id="2.10.25.10:FF:000580">
    <property type="entry name" value="Wing blister, isoform B"/>
    <property type="match status" value="1"/>
</dbReference>
<dbReference type="Pfam" id="PF24973">
    <property type="entry name" value="EGF_LMN_ATRN"/>
    <property type="match status" value="1"/>
</dbReference>
<organism evidence="9 10">
    <name type="scientific">Oesophagostomum dentatum</name>
    <name type="common">Nodular worm</name>
    <dbReference type="NCBI Taxonomy" id="61180"/>
    <lineage>
        <taxon>Eukaryota</taxon>
        <taxon>Metazoa</taxon>
        <taxon>Ecdysozoa</taxon>
        <taxon>Nematoda</taxon>
        <taxon>Chromadorea</taxon>
        <taxon>Rhabditida</taxon>
        <taxon>Rhabditina</taxon>
        <taxon>Rhabditomorpha</taxon>
        <taxon>Strongyloidea</taxon>
        <taxon>Strongylidae</taxon>
        <taxon>Oesophagostomum</taxon>
    </lineage>
</organism>
<dbReference type="GO" id="GO:0009888">
    <property type="term" value="P:tissue development"/>
    <property type="evidence" value="ECO:0007669"/>
    <property type="project" value="TreeGrafter"/>
</dbReference>
<evidence type="ECO:0000256" key="2">
    <source>
        <dbReference type="ARBA" id="ARBA00022737"/>
    </source>
</evidence>
<dbReference type="InterPro" id="IPR056863">
    <property type="entry name" value="LMN_ATRN_NET-like_EGF"/>
</dbReference>
<keyword evidence="2" id="KW-0677">Repeat</keyword>
<keyword evidence="3 6" id="KW-1015">Disulfide bond</keyword>
<dbReference type="SUPFAM" id="SSF57196">
    <property type="entry name" value="EGF/Laminin"/>
    <property type="match status" value="1"/>
</dbReference>
<dbReference type="Proteomes" id="UP000053660">
    <property type="component" value="Unassembled WGS sequence"/>
</dbReference>
<dbReference type="EMBL" id="KN549372">
    <property type="protein sequence ID" value="KHJ97979.1"/>
    <property type="molecule type" value="Genomic_DNA"/>
</dbReference>
<keyword evidence="10" id="KW-1185">Reference proteome</keyword>
<dbReference type="GO" id="GO:0009887">
    <property type="term" value="P:animal organ morphogenesis"/>
    <property type="evidence" value="ECO:0007669"/>
    <property type="project" value="TreeGrafter"/>
</dbReference>
<keyword evidence="1" id="KW-0732">Signal</keyword>
<dbReference type="AlphaFoldDB" id="A0A0B1TL47"/>
<dbReference type="CDD" id="cd00055">
    <property type="entry name" value="EGF_Lam"/>
    <property type="match status" value="1"/>
</dbReference>
<proteinExistence type="predicted"/>
<evidence type="ECO:0000313" key="10">
    <source>
        <dbReference type="Proteomes" id="UP000053660"/>
    </source>
</evidence>
<feature type="domain" description="Laminin EGF-like" evidence="8">
    <location>
        <begin position="27"/>
        <end position="75"/>
    </location>
</feature>
<feature type="region of interest" description="Disordered" evidence="7">
    <location>
        <begin position="111"/>
        <end position="196"/>
    </location>
</feature>
<sequence>MLSCLESFSGDPLTGVCTAIEAEETPCNCNNHSDTCDQDGKCLSCNHNTTGDSCERCASGFYGDATIGTRDDCTRCPCPGNVDCFVNDNNLVECKECPNGKRGITCDEEATVQTEEEGKTNKTEKAGKSEETKEEEKEETKKKDESEKHEEEQPSAVEEEDRSEEKPEKPTEPPTSEVVSISKDVTIDENKVEETF</sequence>
<dbReference type="SMART" id="SM00180">
    <property type="entry name" value="EGF_Lam"/>
    <property type="match status" value="1"/>
</dbReference>
<gene>
    <name evidence="9" type="ORF">OESDEN_02052</name>
</gene>
<evidence type="ECO:0000256" key="6">
    <source>
        <dbReference type="PROSITE-ProRule" id="PRU00460"/>
    </source>
</evidence>
<evidence type="ECO:0000256" key="5">
    <source>
        <dbReference type="ARBA" id="ARBA00023292"/>
    </source>
</evidence>
<dbReference type="PROSITE" id="PS50027">
    <property type="entry name" value="EGF_LAM_2"/>
    <property type="match status" value="1"/>
</dbReference>